<dbReference type="RefSeq" id="WP_073512654.1">
    <property type="nucleotide sequence ID" value="NZ_JAPWIP010000014.1"/>
</dbReference>
<keyword evidence="9" id="KW-0472">Membrane</keyword>
<keyword evidence="4" id="KW-0808">Transferase</keyword>
<evidence type="ECO:0000313" key="11">
    <source>
        <dbReference type="EMBL" id="MDE8647335.1"/>
    </source>
</evidence>
<dbReference type="InterPro" id="IPR036890">
    <property type="entry name" value="HATPase_C_sf"/>
</dbReference>
<dbReference type="Gene3D" id="1.20.5.1930">
    <property type="match status" value="1"/>
</dbReference>
<gene>
    <name evidence="11" type="ORF">PXH69_20405</name>
</gene>
<evidence type="ECO:0000256" key="1">
    <source>
        <dbReference type="ARBA" id="ARBA00000085"/>
    </source>
</evidence>
<dbReference type="EMBL" id="JARDXE010000013">
    <property type="protein sequence ID" value="MDE8647335.1"/>
    <property type="molecule type" value="Genomic_DNA"/>
</dbReference>
<dbReference type="SUPFAM" id="SSF55874">
    <property type="entry name" value="ATPase domain of HSP90 chaperone/DNA topoisomerase II/histidine kinase"/>
    <property type="match status" value="1"/>
</dbReference>
<evidence type="ECO:0000256" key="2">
    <source>
        <dbReference type="ARBA" id="ARBA00012438"/>
    </source>
</evidence>
<evidence type="ECO:0000256" key="9">
    <source>
        <dbReference type="SAM" id="Phobius"/>
    </source>
</evidence>
<evidence type="ECO:0000313" key="12">
    <source>
        <dbReference type="Proteomes" id="UP001217325"/>
    </source>
</evidence>
<evidence type="ECO:0000259" key="10">
    <source>
        <dbReference type="Pfam" id="PF07730"/>
    </source>
</evidence>
<dbReference type="CDD" id="cd16917">
    <property type="entry name" value="HATPase_UhpB-NarQ-NarX-like"/>
    <property type="match status" value="1"/>
</dbReference>
<keyword evidence="9" id="KW-0812">Transmembrane</keyword>
<keyword evidence="8" id="KW-0902">Two-component regulatory system</keyword>
<feature type="transmembrane region" description="Helical" evidence="9">
    <location>
        <begin position="119"/>
        <end position="139"/>
    </location>
</feature>
<comment type="catalytic activity">
    <reaction evidence="1">
        <text>ATP + protein L-histidine = ADP + protein N-phospho-L-histidine.</text>
        <dbReference type="EC" id="2.7.13.3"/>
    </reaction>
</comment>
<dbReference type="Pfam" id="PF07730">
    <property type="entry name" value="HisKA_3"/>
    <property type="match status" value="1"/>
</dbReference>
<dbReference type="GO" id="GO:0046983">
    <property type="term" value="F:protein dimerization activity"/>
    <property type="evidence" value="ECO:0007669"/>
    <property type="project" value="InterPro"/>
</dbReference>
<keyword evidence="9" id="KW-1133">Transmembrane helix</keyword>
<evidence type="ECO:0000256" key="3">
    <source>
        <dbReference type="ARBA" id="ARBA00022553"/>
    </source>
</evidence>
<keyword evidence="6 11" id="KW-0418">Kinase</keyword>
<dbReference type="Proteomes" id="UP001217325">
    <property type="component" value="Unassembled WGS sequence"/>
</dbReference>
<dbReference type="GO" id="GO:0000155">
    <property type="term" value="F:phosphorelay sensor kinase activity"/>
    <property type="evidence" value="ECO:0007669"/>
    <property type="project" value="InterPro"/>
</dbReference>
<name>A0AAW6LQ19_RHOSG</name>
<accession>A0AAW6LQ19</accession>
<evidence type="ECO:0000256" key="7">
    <source>
        <dbReference type="ARBA" id="ARBA00022840"/>
    </source>
</evidence>
<evidence type="ECO:0000256" key="6">
    <source>
        <dbReference type="ARBA" id="ARBA00022777"/>
    </source>
</evidence>
<reference evidence="11" key="1">
    <citation type="submission" date="2023-02" db="EMBL/GenBank/DDBJ databases">
        <title>A novel hydrolase synthesized by Rhodococcus erythropolis HQ is responsible for the detoxification of Zearalenone.</title>
        <authorList>
            <person name="Hu J."/>
            <person name="Xu J."/>
        </authorList>
    </citation>
    <scope>NUCLEOTIDE SEQUENCE</scope>
    <source>
        <strain evidence="11">HQ</strain>
    </source>
</reference>
<feature type="domain" description="Signal transduction histidine kinase subgroup 3 dimerisation and phosphoacceptor" evidence="10">
    <location>
        <begin position="171"/>
        <end position="236"/>
    </location>
</feature>
<organism evidence="11 12">
    <name type="scientific">Rhodococcus qingshengii</name>
    <dbReference type="NCBI Taxonomy" id="334542"/>
    <lineage>
        <taxon>Bacteria</taxon>
        <taxon>Bacillati</taxon>
        <taxon>Actinomycetota</taxon>
        <taxon>Actinomycetes</taxon>
        <taxon>Mycobacteriales</taxon>
        <taxon>Nocardiaceae</taxon>
        <taxon>Rhodococcus</taxon>
        <taxon>Rhodococcus erythropolis group</taxon>
    </lineage>
</organism>
<dbReference type="AlphaFoldDB" id="A0AAW6LQ19"/>
<dbReference type="Gene3D" id="3.30.565.10">
    <property type="entry name" value="Histidine kinase-like ATPase, C-terminal domain"/>
    <property type="match status" value="1"/>
</dbReference>
<feature type="transmembrane region" description="Helical" evidence="9">
    <location>
        <begin position="37"/>
        <end position="54"/>
    </location>
</feature>
<evidence type="ECO:0000256" key="4">
    <source>
        <dbReference type="ARBA" id="ARBA00022679"/>
    </source>
</evidence>
<keyword evidence="3" id="KW-0597">Phosphoprotein</keyword>
<dbReference type="GO" id="GO:0016020">
    <property type="term" value="C:membrane"/>
    <property type="evidence" value="ECO:0007669"/>
    <property type="project" value="InterPro"/>
</dbReference>
<evidence type="ECO:0000256" key="5">
    <source>
        <dbReference type="ARBA" id="ARBA00022741"/>
    </source>
</evidence>
<dbReference type="InterPro" id="IPR011712">
    <property type="entry name" value="Sig_transdc_His_kin_sub3_dim/P"/>
</dbReference>
<protein>
    <recommendedName>
        <fullName evidence="2">histidine kinase</fullName>
        <ecNumber evidence="2">2.7.13.3</ecNumber>
    </recommendedName>
</protein>
<comment type="caution">
    <text evidence="11">The sequence shown here is derived from an EMBL/GenBank/DDBJ whole genome shotgun (WGS) entry which is preliminary data.</text>
</comment>
<feature type="transmembrane region" description="Helical" evidence="9">
    <location>
        <begin position="96"/>
        <end position="113"/>
    </location>
</feature>
<sequence length="378" mass="40129">MTWAENSTVRATGRLVIVAVFTATAIQNCASSLDSGYRAPGIVVAAVAGALIAWQRVPWYVAPVVITAATGIFGWVLLPLLALVLFDLTVQRRTNIALLFSAIAIAVTAFAPAQATPQAIEISAMIIILALPMLAGMWVGHRRKRIAVLNDEVARLKHERSLGEDRARAKERARIAAEMHDVLAHRLSIIALHSGVLEAKSATLPAPIGDRLTLLRNASTQALSDLRDLLGALHESPEDLPTRPVLVDVDDLTEQAHAAGQDVTLVVDGTSADAPVALQLAVQRIVLESLTNARKHAVGGSVTVRLAYGPPVTTVSVDNTLGSASSDAAPSGYGLVGLRERVLALGGEFEAGPIDEGGWRVSARIPHPHPVEQDWQEK</sequence>
<feature type="transmembrane region" description="Helical" evidence="9">
    <location>
        <begin position="60"/>
        <end position="84"/>
    </location>
</feature>
<dbReference type="PANTHER" id="PTHR24421">
    <property type="entry name" value="NITRATE/NITRITE SENSOR PROTEIN NARX-RELATED"/>
    <property type="match status" value="1"/>
</dbReference>
<proteinExistence type="predicted"/>
<dbReference type="EC" id="2.7.13.3" evidence="2"/>
<dbReference type="GO" id="GO:0005524">
    <property type="term" value="F:ATP binding"/>
    <property type="evidence" value="ECO:0007669"/>
    <property type="project" value="UniProtKB-KW"/>
</dbReference>
<keyword evidence="7" id="KW-0067">ATP-binding</keyword>
<evidence type="ECO:0000256" key="8">
    <source>
        <dbReference type="ARBA" id="ARBA00023012"/>
    </source>
</evidence>
<dbReference type="InterPro" id="IPR050482">
    <property type="entry name" value="Sensor_HK_TwoCompSys"/>
</dbReference>
<keyword evidence="5" id="KW-0547">Nucleotide-binding</keyword>
<dbReference type="PANTHER" id="PTHR24421:SF10">
    <property type="entry name" value="NITRATE_NITRITE SENSOR PROTEIN NARQ"/>
    <property type="match status" value="1"/>
</dbReference>